<dbReference type="Proteomes" id="UP000228621">
    <property type="component" value="Unassembled WGS sequence"/>
</dbReference>
<evidence type="ECO:0000313" key="3">
    <source>
        <dbReference type="Proteomes" id="UP000228621"/>
    </source>
</evidence>
<protein>
    <recommendedName>
        <fullName evidence="4">DUF2884 family protein</fullName>
    </recommendedName>
</protein>
<gene>
    <name evidence="2" type="ORF">CEX98_19500</name>
</gene>
<dbReference type="Pfam" id="PF11101">
    <property type="entry name" value="DUF2884"/>
    <property type="match status" value="1"/>
</dbReference>
<dbReference type="InterPro" id="IPR021307">
    <property type="entry name" value="DUF2884"/>
</dbReference>
<dbReference type="RefSeq" id="WP_099643685.1">
    <property type="nucleotide sequence ID" value="NZ_JAQPZX010000045.1"/>
</dbReference>
<evidence type="ECO:0000313" key="2">
    <source>
        <dbReference type="EMBL" id="PCK30101.1"/>
    </source>
</evidence>
<organism evidence="2 3">
    <name type="scientific">Pseudoalteromonas piscicida</name>
    <dbReference type="NCBI Taxonomy" id="43662"/>
    <lineage>
        <taxon>Bacteria</taxon>
        <taxon>Pseudomonadati</taxon>
        <taxon>Pseudomonadota</taxon>
        <taxon>Gammaproteobacteria</taxon>
        <taxon>Alteromonadales</taxon>
        <taxon>Pseudoalteromonadaceae</taxon>
        <taxon>Pseudoalteromonas</taxon>
    </lineage>
</organism>
<accession>A0A2A5JLH2</accession>
<feature type="signal peptide" evidence="1">
    <location>
        <begin position="1"/>
        <end position="19"/>
    </location>
</feature>
<keyword evidence="3" id="KW-1185">Reference proteome</keyword>
<dbReference type="EMBL" id="NKHF01000098">
    <property type="protein sequence ID" value="PCK30101.1"/>
    <property type="molecule type" value="Genomic_DNA"/>
</dbReference>
<proteinExistence type="predicted"/>
<sequence>MNKILLLTAATLMTTTVAAHEKNNITFSGDNCEVEFQNDVRITPDNLVITTAKSKTAEITHLGELKLNGEYITLSEQQKTMLTQYSDQLRGRLPQVADIAFEGIKLAGVALNEVAQTFNLTSLDSIHTVIDDLEAQVQGTFYQQGAFVMGKQTFDEFGDNFDEQFEEKIETAVQGAMMQSIGSLLVAIGSEMSDSNGDMSAFEQRMDNFATQIETKVEQQAKSIEQKADALCGDFEQIAHHETIVAKSIPEMSEYQLFKFK</sequence>
<reference evidence="3" key="1">
    <citation type="journal article" date="2019" name="Genome Announc.">
        <title>Draft Genome Sequence of Pseudoalteromonas piscicida Strain 36Y ROTHPW, an Hypersaline Seawater Isolate from the South Coast of Sonora, Mexico.</title>
        <authorList>
            <person name="Sanchez-Diaz R."/>
            <person name="Molina-Garza Z.J."/>
            <person name="Cruz-Suarez L.E."/>
            <person name="Selvin J."/>
            <person name="Kiran G.S."/>
            <person name="Ibarra-Gamez J.C."/>
            <person name="Gomez-Gil B."/>
            <person name="Galaviz-Silva L."/>
        </authorList>
    </citation>
    <scope>NUCLEOTIDE SEQUENCE [LARGE SCALE GENOMIC DNA]</scope>
    <source>
        <strain evidence="3">36Y_RITHPW</strain>
    </source>
</reference>
<evidence type="ECO:0008006" key="4">
    <source>
        <dbReference type="Google" id="ProtNLM"/>
    </source>
</evidence>
<keyword evidence="1" id="KW-0732">Signal</keyword>
<evidence type="ECO:0000256" key="1">
    <source>
        <dbReference type="SAM" id="SignalP"/>
    </source>
</evidence>
<dbReference type="AlphaFoldDB" id="A0A2A5JLH2"/>
<feature type="chain" id="PRO_5012698248" description="DUF2884 family protein" evidence="1">
    <location>
        <begin position="20"/>
        <end position="261"/>
    </location>
</feature>
<dbReference type="OrthoDB" id="6397557at2"/>
<name>A0A2A5JLH2_PSEO7</name>
<comment type="caution">
    <text evidence="2">The sequence shown here is derived from an EMBL/GenBank/DDBJ whole genome shotgun (WGS) entry which is preliminary data.</text>
</comment>